<dbReference type="Gene3D" id="2.30.30.140">
    <property type="match status" value="2"/>
</dbReference>
<dbReference type="OrthoDB" id="5792673at2759"/>
<evidence type="ECO:0000313" key="7">
    <source>
        <dbReference type="Proteomes" id="UP000515161"/>
    </source>
</evidence>
<feature type="compositionally biased region" description="Polar residues" evidence="3">
    <location>
        <begin position="198"/>
        <end position="214"/>
    </location>
</feature>
<feature type="compositionally biased region" description="Polar residues" evidence="3">
    <location>
        <begin position="82"/>
        <end position="97"/>
    </location>
</feature>
<protein>
    <submittedName>
        <fullName evidence="8">Histone-lysine N-methyltransferase SETDB1-A isoform X1</fullName>
    </submittedName>
</protein>
<dbReference type="InterPro" id="IPR041292">
    <property type="entry name" value="Tudor_4"/>
</dbReference>
<dbReference type="GO" id="GO:0070828">
    <property type="term" value="P:heterochromatin organization"/>
    <property type="evidence" value="ECO:0007669"/>
    <property type="project" value="TreeGrafter"/>
</dbReference>
<dbReference type="RefSeq" id="XP_034066357.1">
    <property type="nucleotide sequence ID" value="XM_034210466.1"/>
</dbReference>
<evidence type="ECO:0000256" key="1">
    <source>
        <dbReference type="ARBA" id="ARBA00004123"/>
    </source>
</evidence>
<gene>
    <name evidence="8" type="primary">setdb1a</name>
</gene>
<comment type="subcellular location">
    <subcellularLocation>
        <location evidence="1">Nucleus</location>
    </subcellularLocation>
</comment>
<evidence type="ECO:0000259" key="4">
    <source>
        <dbReference type="Pfam" id="PF18300"/>
    </source>
</evidence>
<organism evidence="7 8">
    <name type="scientific">Gymnodraco acuticeps</name>
    <name type="common">Antarctic dragonfish</name>
    <dbReference type="NCBI Taxonomy" id="8218"/>
    <lineage>
        <taxon>Eukaryota</taxon>
        <taxon>Metazoa</taxon>
        <taxon>Chordata</taxon>
        <taxon>Craniata</taxon>
        <taxon>Vertebrata</taxon>
        <taxon>Euteleostomi</taxon>
        <taxon>Actinopterygii</taxon>
        <taxon>Neopterygii</taxon>
        <taxon>Teleostei</taxon>
        <taxon>Neoteleostei</taxon>
        <taxon>Acanthomorphata</taxon>
        <taxon>Eupercaria</taxon>
        <taxon>Perciformes</taxon>
        <taxon>Notothenioidei</taxon>
        <taxon>Bathydraconidae</taxon>
        <taxon>Gymnodraco</taxon>
    </lineage>
</organism>
<dbReference type="KEGG" id="gacu:117542659"/>
<evidence type="ECO:0000256" key="3">
    <source>
        <dbReference type="SAM" id="MobiDB-lite"/>
    </source>
</evidence>
<name>A0A6P8UJX7_GYMAC</name>
<evidence type="ECO:0000259" key="6">
    <source>
        <dbReference type="Pfam" id="PF18359"/>
    </source>
</evidence>
<dbReference type="CTD" id="553292"/>
<dbReference type="Proteomes" id="UP000515161">
    <property type="component" value="Unplaced"/>
</dbReference>
<dbReference type="Pfam" id="PF18300">
    <property type="entry name" value="DUF5604"/>
    <property type="match status" value="1"/>
</dbReference>
<proteinExistence type="predicted"/>
<keyword evidence="7" id="KW-1185">Reference proteome</keyword>
<feature type="domain" description="Histone methyltransferase Tudor" evidence="6">
    <location>
        <begin position="323"/>
        <end position="370"/>
    </location>
</feature>
<sequence length="479" mass="53679">MIMEADKLELRNLIKMMVKKDKLIESDVLEKYVLIQALVDQKVKRASELVKLCESVLACEAVVRNQYTLLGWEYTDSDSEDNATSCGTSSTLESSATLYGGNSKKPSIRKELVVVLTRLSENQMKTFCPPTPLDDHSENESSNNSDCDELWEPKQKSDDSDSSFSSNKTASKRRRKGDHKNQKRFQSQIKSQHGRITVATSNEGKISTPQASANTDDKSAVMNTSTRPAKPEGASPEQNCVVPCQKSEEVTETAPSAPLGAIKVTMSVLARRKAMSWRRGIILEMMERDDGRMKYKIQFESKGKSLVSGHHIAFDYMPKVDSLLVGTRVVVKHQTEEGQFCPGTLAELPSRKNRMRFLVFMDDHTPLYVNLPSLHLVCRPLTDPLDDIPDVSHKSFMQRYLKAWPYPPQTQYRVGQAINAELNGVIQRCTVQTIDSSLFKVLVLADQHEEWIYRGSSCLEHIIKMNPSSGVAESSKAAP</sequence>
<accession>A0A6P8UJX7</accession>
<dbReference type="PANTHER" id="PTHR46024:SF2">
    <property type="entry name" value="HISTONE-LYSINE N-METHYLTRANSFERASE SETDB1"/>
    <property type="match status" value="1"/>
</dbReference>
<dbReference type="InterPro" id="IPR051516">
    <property type="entry name" value="SETDB_methyltransferase"/>
</dbReference>
<dbReference type="AlphaFoldDB" id="A0A6P8UJX7"/>
<dbReference type="InterPro" id="IPR041291">
    <property type="entry name" value="TUDOR_5"/>
</dbReference>
<keyword evidence="2" id="KW-0539">Nucleus</keyword>
<feature type="region of interest" description="Disordered" evidence="3">
    <location>
        <begin position="125"/>
        <end position="239"/>
    </location>
</feature>
<feature type="compositionally biased region" description="Basic residues" evidence="3">
    <location>
        <begin position="170"/>
        <end position="183"/>
    </location>
</feature>
<dbReference type="InterPro" id="IPR040880">
    <property type="entry name" value="DUF5604"/>
</dbReference>
<dbReference type="Pfam" id="PF18358">
    <property type="entry name" value="Tudor_4"/>
    <property type="match status" value="1"/>
</dbReference>
<evidence type="ECO:0000259" key="5">
    <source>
        <dbReference type="Pfam" id="PF18358"/>
    </source>
</evidence>
<dbReference type="GO" id="GO:0010629">
    <property type="term" value="P:negative regulation of gene expression"/>
    <property type="evidence" value="ECO:0007669"/>
    <property type="project" value="TreeGrafter"/>
</dbReference>
<reference evidence="8" key="1">
    <citation type="submission" date="2025-08" db="UniProtKB">
        <authorList>
            <consortium name="RefSeq"/>
        </authorList>
    </citation>
    <scope>IDENTIFICATION</scope>
</reference>
<feature type="domain" description="DUF5604" evidence="4">
    <location>
        <begin position="261"/>
        <end position="315"/>
    </location>
</feature>
<dbReference type="InParanoid" id="A0A6P8UJX7"/>
<dbReference type="GO" id="GO:0046974">
    <property type="term" value="F:histone H3K9 methyltransferase activity"/>
    <property type="evidence" value="ECO:0007669"/>
    <property type="project" value="TreeGrafter"/>
</dbReference>
<dbReference type="GeneID" id="117542659"/>
<dbReference type="Pfam" id="PF18359">
    <property type="entry name" value="Tudor_5"/>
    <property type="match status" value="1"/>
</dbReference>
<dbReference type="PANTHER" id="PTHR46024">
    <property type="entry name" value="HISTONE-LYSINE N-METHYLTRANSFERASE EGGLESS"/>
    <property type="match status" value="1"/>
</dbReference>
<dbReference type="GO" id="GO:0005634">
    <property type="term" value="C:nucleus"/>
    <property type="evidence" value="ECO:0007669"/>
    <property type="project" value="UniProtKB-SubCell"/>
</dbReference>
<evidence type="ECO:0000256" key="2">
    <source>
        <dbReference type="ARBA" id="ARBA00023242"/>
    </source>
</evidence>
<feature type="domain" description="Histone methyltransferase Tudor" evidence="5">
    <location>
        <begin position="414"/>
        <end position="460"/>
    </location>
</feature>
<feature type="region of interest" description="Disordered" evidence="3">
    <location>
        <begin position="77"/>
        <end position="100"/>
    </location>
</feature>
<evidence type="ECO:0000313" key="8">
    <source>
        <dbReference type="RefSeq" id="XP_034066357.1"/>
    </source>
</evidence>